<evidence type="ECO:0000313" key="3">
    <source>
        <dbReference type="EMBL" id="SFO21637.1"/>
    </source>
</evidence>
<accession>A0A1I5FD23</accession>
<evidence type="ECO:0000256" key="1">
    <source>
        <dbReference type="SAM" id="MobiDB-lite"/>
    </source>
</evidence>
<sequence>MPAQDLINTWFGRIDGGGEEHLATPADLVAWCRAHGSAVEDADVTGPQLALAHTVREGVRAWLAPHNDAVRPEDARALERLAAVIPELTLQVAVTEPPGLAPVAQGVRGALATVLAGPVLVGPKVWARLKVCRDPRCRTAFHDYSRNGSGVWCSMAACGAVNKQEAFVRRRRAQTQARKRSSAAEIWSGPPAQEDRT</sequence>
<dbReference type="Proteomes" id="UP000199614">
    <property type="component" value="Unassembled WGS sequence"/>
</dbReference>
<evidence type="ECO:0000259" key="2">
    <source>
        <dbReference type="Pfam" id="PF11706"/>
    </source>
</evidence>
<dbReference type="PANTHER" id="PTHR35525">
    <property type="entry name" value="BLL6575 PROTEIN"/>
    <property type="match status" value="1"/>
</dbReference>
<dbReference type="Pfam" id="PF07336">
    <property type="entry name" value="ABATE"/>
    <property type="match status" value="1"/>
</dbReference>
<dbReference type="InterPro" id="IPR023286">
    <property type="entry name" value="ABATE_dom_sf"/>
</dbReference>
<protein>
    <submittedName>
        <fullName evidence="3">Conserved protein containing a Zn-ribbon-like motif, possibly RNA-binding</fullName>
    </submittedName>
</protein>
<proteinExistence type="predicted"/>
<feature type="domain" description="Zinc finger CGNR" evidence="2">
    <location>
        <begin position="128"/>
        <end position="171"/>
    </location>
</feature>
<dbReference type="SUPFAM" id="SSF160904">
    <property type="entry name" value="Jann2411-like"/>
    <property type="match status" value="1"/>
</dbReference>
<gene>
    <name evidence="3" type="ORF">SAMN05216207_10376</name>
</gene>
<dbReference type="EMBL" id="FOUY01000037">
    <property type="protein sequence ID" value="SFO21637.1"/>
    <property type="molecule type" value="Genomic_DNA"/>
</dbReference>
<dbReference type="InterPro" id="IPR021005">
    <property type="entry name" value="Znf_CGNR"/>
</dbReference>
<name>A0A1I5FD23_PSUAM</name>
<dbReference type="Pfam" id="PF11706">
    <property type="entry name" value="zf-CGNR"/>
    <property type="match status" value="1"/>
</dbReference>
<dbReference type="InterPro" id="IPR010852">
    <property type="entry name" value="ABATE"/>
</dbReference>
<dbReference type="PANTHER" id="PTHR35525:SF3">
    <property type="entry name" value="BLL6575 PROTEIN"/>
    <property type="match status" value="1"/>
</dbReference>
<evidence type="ECO:0000313" key="4">
    <source>
        <dbReference type="Proteomes" id="UP000199614"/>
    </source>
</evidence>
<dbReference type="AlphaFoldDB" id="A0A1I5FD23"/>
<organism evidence="3 4">
    <name type="scientific">Pseudonocardia ammonioxydans</name>
    <dbReference type="NCBI Taxonomy" id="260086"/>
    <lineage>
        <taxon>Bacteria</taxon>
        <taxon>Bacillati</taxon>
        <taxon>Actinomycetota</taxon>
        <taxon>Actinomycetes</taxon>
        <taxon>Pseudonocardiales</taxon>
        <taxon>Pseudonocardiaceae</taxon>
        <taxon>Pseudonocardia</taxon>
    </lineage>
</organism>
<dbReference type="STRING" id="260086.SAMN05216207_10376"/>
<feature type="region of interest" description="Disordered" evidence="1">
    <location>
        <begin position="172"/>
        <end position="197"/>
    </location>
</feature>
<dbReference type="Gene3D" id="1.10.3300.10">
    <property type="entry name" value="Jann2411-like domain"/>
    <property type="match status" value="1"/>
</dbReference>
<feature type="compositionally biased region" description="Basic residues" evidence="1">
    <location>
        <begin position="172"/>
        <end position="181"/>
    </location>
</feature>
<keyword evidence="4" id="KW-1185">Reference proteome</keyword>
<reference evidence="3 4" key="1">
    <citation type="submission" date="2016-10" db="EMBL/GenBank/DDBJ databases">
        <authorList>
            <person name="de Groot N.N."/>
        </authorList>
    </citation>
    <scope>NUCLEOTIDE SEQUENCE [LARGE SCALE GENOMIC DNA]</scope>
    <source>
        <strain evidence="3 4">CGMCC 4.1877</strain>
    </source>
</reference>